<feature type="disulfide bond" evidence="18">
    <location>
        <begin position="51"/>
        <end position="127"/>
    </location>
</feature>
<feature type="binding site" evidence="16">
    <location>
        <position position="83"/>
    </location>
    <ligand>
        <name>Ca(2+)</name>
        <dbReference type="ChEBI" id="CHEBI:29108"/>
        <label>1</label>
    </ligand>
</feature>
<feature type="binding site" evidence="16">
    <location>
        <position position="90"/>
    </location>
    <ligand>
        <name>Ca(2+)</name>
        <dbReference type="ChEBI" id="CHEBI:29108"/>
        <label>1</label>
    </ligand>
</feature>
<dbReference type="Proteomes" id="UP000275267">
    <property type="component" value="Unassembled WGS sequence"/>
</dbReference>
<evidence type="ECO:0000313" key="21">
    <source>
        <dbReference type="EMBL" id="RLM86463.1"/>
    </source>
</evidence>
<sequence>MLMKKMATRGALAMGLLLLLAAVSAAAAMPPRLPMDGDDLFVDLQLQQDPCPQVEGIVRSAVQAALRRNIQLTAGLLRIFFHDCFPQGCDASVLLDGERDVPPNGGSLQPEALRLIEDIRREVHGKCGGPKVSCADILALATRDAVVSAGLPFFPIIRGRMDSRTPAPDVLRNLPSPFASVDDLLDIFRRKGLDDPADLVALSGGHTVGKASCGVIRGNDDFSRGLAANCSASRSRKQSLDVITPDAFDNRYYVALRNRKGVLESDQGLADHPRTRDMVRDYANDQQLFFRQFRASMMKLSQLKPPAGSSFEIRLDCSRPNARVDGDADAGLAASA</sequence>
<dbReference type="InterPro" id="IPR000823">
    <property type="entry name" value="Peroxidase_pln"/>
</dbReference>
<organism evidence="21 22">
    <name type="scientific">Panicum miliaceum</name>
    <name type="common">Proso millet</name>
    <name type="synonym">Broomcorn millet</name>
    <dbReference type="NCBI Taxonomy" id="4540"/>
    <lineage>
        <taxon>Eukaryota</taxon>
        <taxon>Viridiplantae</taxon>
        <taxon>Streptophyta</taxon>
        <taxon>Embryophyta</taxon>
        <taxon>Tracheophyta</taxon>
        <taxon>Spermatophyta</taxon>
        <taxon>Magnoliopsida</taxon>
        <taxon>Liliopsida</taxon>
        <taxon>Poales</taxon>
        <taxon>Poaceae</taxon>
        <taxon>PACMAD clade</taxon>
        <taxon>Panicoideae</taxon>
        <taxon>Panicodae</taxon>
        <taxon>Paniceae</taxon>
        <taxon>Panicinae</taxon>
        <taxon>Panicum</taxon>
        <taxon>Panicum sect. Panicum</taxon>
    </lineage>
</organism>
<dbReference type="PANTHER" id="PTHR31517">
    <property type="match status" value="1"/>
</dbReference>
<comment type="similarity">
    <text evidence="3">Belongs to the peroxidase family. Ascorbate peroxidase subfamily.</text>
</comment>
<evidence type="ECO:0000313" key="22">
    <source>
        <dbReference type="Proteomes" id="UP000275267"/>
    </source>
</evidence>
<evidence type="ECO:0000259" key="20">
    <source>
        <dbReference type="PROSITE" id="PS50873"/>
    </source>
</evidence>
<feature type="signal peptide" evidence="19">
    <location>
        <begin position="1"/>
        <end position="28"/>
    </location>
</feature>
<dbReference type="GO" id="GO:0042744">
    <property type="term" value="P:hydrogen peroxide catabolic process"/>
    <property type="evidence" value="ECO:0007669"/>
    <property type="project" value="UniProtKB-KW"/>
</dbReference>
<evidence type="ECO:0000256" key="10">
    <source>
        <dbReference type="ARBA" id="ARBA00023157"/>
    </source>
</evidence>
<evidence type="ECO:0000256" key="14">
    <source>
        <dbReference type="PIRSR" id="PIRSR600823-1"/>
    </source>
</evidence>
<dbReference type="InterPro" id="IPR019794">
    <property type="entry name" value="Peroxidases_AS"/>
</dbReference>
<evidence type="ECO:0000256" key="16">
    <source>
        <dbReference type="PIRSR" id="PIRSR600823-3"/>
    </source>
</evidence>
<dbReference type="InterPro" id="IPR010255">
    <property type="entry name" value="Haem_peroxidase_sf"/>
</dbReference>
<feature type="active site" description="Proton acceptor" evidence="14">
    <location>
        <position position="82"/>
    </location>
</feature>
<keyword evidence="10 18" id="KW-1015">Disulfide bond</keyword>
<comment type="cofactor">
    <cofactor evidence="16 19">
        <name>heme b</name>
        <dbReference type="ChEBI" id="CHEBI:60344"/>
    </cofactor>
    <text evidence="16 19">Binds 1 heme b (iron(II)-protoporphyrin IX) group per subunit.</text>
</comment>
<evidence type="ECO:0000256" key="15">
    <source>
        <dbReference type="PIRSR" id="PIRSR600823-2"/>
    </source>
</evidence>
<comment type="caution">
    <text evidence="21">The sequence shown here is derived from an EMBL/GenBank/DDBJ whole genome shotgun (WGS) entry which is preliminary data.</text>
</comment>
<dbReference type="Gene3D" id="1.10.420.10">
    <property type="entry name" value="Peroxidase, domain 2"/>
    <property type="match status" value="1"/>
</dbReference>
<dbReference type="Gene3D" id="1.10.520.10">
    <property type="match status" value="1"/>
</dbReference>
<protein>
    <recommendedName>
        <fullName evidence="19">Peroxidase</fullName>
        <ecNumber evidence="19">1.11.1.7</ecNumber>
    </recommendedName>
</protein>
<dbReference type="CDD" id="cd00693">
    <property type="entry name" value="secretory_peroxidase"/>
    <property type="match status" value="1"/>
</dbReference>
<keyword evidence="7 16" id="KW-0106">Calcium</keyword>
<keyword evidence="9 16" id="KW-0408">Iron</keyword>
<keyword evidence="19" id="KW-0732">Signal</keyword>
<dbReference type="GO" id="GO:0046872">
    <property type="term" value="F:metal ion binding"/>
    <property type="evidence" value="ECO:0007669"/>
    <property type="project" value="UniProtKB-UniRule"/>
</dbReference>
<dbReference type="PANTHER" id="PTHR31517:SF51">
    <property type="entry name" value="PEROXIDASE 55"/>
    <property type="match status" value="1"/>
</dbReference>
<dbReference type="PROSITE" id="PS00436">
    <property type="entry name" value="PEROXIDASE_2"/>
    <property type="match status" value="1"/>
</dbReference>
<evidence type="ECO:0000256" key="1">
    <source>
        <dbReference type="ARBA" id="ARBA00000189"/>
    </source>
</evidence>
<gene>
    <name evidence="21" type="ORF">C2845_PM04G11290</name>
</gene>
<dbReference type="PROSITE" id="PS50873">
    <property type="entry name" value="PEROXIDASE_4"/>
    <property type="match status" value="1"/>
</dbReference>
<feature type="binding site" evidence="16">
    <location>
        <position position="249"/>
    </location>
    <ligand>
        <name>Ca(2+)</name>
        <dbReference type="ChEBI" id="CHEBI:29108"/>
        <label>2</label>
    </ligand>
</feature>
<dbReference type="EC" id="1.11.1.7" evidence="19"/>
<dbReference type="PROSITE" id="PS00435">
    <property type="entry name" value="PEROXIDASE_1"/>
    <property type="match status" value="1"/>
</dbReference>
<dbReference type="GO" id="GO:0020037">
    <property type="term" value="F:heme binding"/>
    <property type="evidence" value="ECO:0007669"/>
    <property type="project" value="UniProtKB-UniRule"/>
</dbReference>
<evidence type="ECO:0000256" key="7">
    <source>
        <dbReference type="ARBA" id="ARBA00022837"/>
    </source>
</evidence>
<evidence type="ECO:0000256" key="8">
    <source>
        <dbReference type="ARBA" id="ARBA00023002"/>
    </source>
</evidence>
<comment type="subcellular location">
    <subcellularLocation>
        <location evidence="2 19">Secreted</location>
    </subcellularLocation>
</comment>
<dbReference type="STRING" id="4540.A0A3L6QRZ7"/>
<dbReference type="SUPFAM" id="SSF48113">
    <property type="entry name" value="Heme-dependent peroxidases"/>
    <property type="match status" value="1"/>
</dbReference>
<dbReference type="FunFam" id="1.10.420.10:FF:000001">
    <property type="entry name" value="Peroxidase"/>
    <property type="match status" value="1"/>
</dbReference>
<evidence type="ECO:0000256" key="19">
    <source>
        <dbReference type="RuleBase" id="RU362060"/>
    </source>
</evidence>
<feature type="binding site" evidence="16">
    <location>
        <position position="241"/>
    </location>
    <ligand>
        <name>Ca(2+)</name>
        <dbReference type="ChEBI" id="CHEBI:29108"/>
        <label>2</label>
    </ligand>
</feature>
<feature type="binding site" evidence="16">
    <location>
        <position position="92"/>
    </location>
    <ligand>
        <name>Ca(2+)</name>
        <dbReference type="ChEBI" id="CHEBI:29108"/>
        <label>1</label>
    </ligand>
</feature>
<accession>A0A3L6QRZ7</accession>
<feature type="binding site" evidence="16">
    <location>
        <position position="207"/>
    </location>
    <ligand>
        <name>Ca(2+)</name>
        <dbReference type="ChEBI" id="CHEBI:29108"/>
        <label>2</label>
    </ligand>
</feature>
<feature type="disulfide bond" evidence="18">
    <location>
        <begin position="134"/>
        <end position="317"/>
    </location>
</feature>
<evidence type="ECO:0000256" key="9">
    <source>
        <dbReference type="ARBA" id="ARBA00023004"/>
    </source>
</evidence>
<dbReference type="InterPro" id="IPR033905">
    <property type="entry name" value="Secretory_peroxidase"/>
</dbReference>
<proteinExistence type="inferred from homology"/>
<evidence type="ECO:0000256" key="17">
    <source>
        <dbReference type="PIRSR" id="PIRSR600823-4"/>
    </source>
</evidence>
<evidence type="ECO:0000256" key="5">
    <source>
        <dbReference type="ARBA" id="ARBA00022617"/>
    </source>
</evidence>
<dbReference type="GO" id="GO:0006979">
    <property type="term" value="P:response to oxidative stress"/>
    <property type="evidence" value="ECO:0007669"/>
    <property type="project" value="UniProtKB-UniRule"/>
</dbReference>
<feature type="binding site" evidence="16">
    <location>
        <position position="98"/>
    </location>
    <ligand>
        <name>Ca(2+)</name>
        <dbReference type="ChEBI" id="CHEBI:29108"/>
        <label>1</label>
    </ligand>
</feature>
<feature type="chain" id="PRO_5017851924" description="Peroxidase" evidence="19">
    <location>
        <begin position="29"/>
        <end position="336"/>
    </location>
</feature>
<dbReference type="PRINTS" id="PR00461">
    <property type="entry name" value="PLPEROXIDASE"/>
</dbReference>
<feature type="binding site" evidence="16">
    <location>
        <position position="244"/>
    </location>
    <ligand>
        <name>Ca(2+)</name>
        <dbReference type="ChEBI" id="CHEBI:29108"/>
        <label>2</label>
    </ligand>
</feature>
<dbReference type="InterPro" id="IPR019793">
    <property type="entry name" value="Peroxidases_heam-ligand_BS"/>
</dbReference>
<reference evidence="22" key="1">
    <citation type="journal article" date="2019" name="Nat. Commun.">
        <title>The genome of broomcorn millet.</title>
        <authorList>
            <person name="Zou C."/>
            <person name="Miki D."/>
            <person name="Li D."/>
            <person name="Tang Q."/>
            <person name="Xiao L."/>
            <person name="Rajput S."/>
            <person name="Deng P."/>
            <person name="Jia W."/>
            <person name="Huang R."/>
            <person name="Zhang M."/>
            <person name="Sun Y."/>
            <person name="Hu J."/>
            <person name="Fu X."/>
            <person name="Schnable P.S."/>
            <person name="Li F."/>
            <person name="Zhang H."/>
            <person name="Feng B."/>
            <person name="Zhu X."/>
            <person name="Liu R."/>
            <person name="Schnable J.C."/>
            <person name="Zhu J.-K."/>
            <person name="Zhang H."/>
        </authorList>
    </citation>
    <scope>NUCLEOTIDE SEQUENCE [LARGE SCALE GENOMIC DNA]</scope>
</reference>
<dbReference type="AlphaFoldDB" id="A0A3L6QRZ7"/>
<keyword evidence="12" id="KW-0873">Pyrrolidone carboxylic acid</keyword>
<name>A0A3L6QRZ7_PANMI</name>
<keyword evidence="13 19" id="KW-0376">Hydrogen peroxide</keyword>
<dbReference type="PRINTS" id="PR00458">
    <property type="entry name" value="PEROXIDASE"/>
</dbReference>
<feature type="binding site" description="axial binding residue" evidence="16">
    <location>
        <position position="206"/>
    </location>
    <ligand>
        <name>heme b</name>
        <dbReference type="ChEBI" id="CHEBI:60344"/>
    </ligand>
    <ligandPart>
        <name>Fe</name>
        <dbReference type="ChEBI" id="CHEBI:18248"/>
    </ligandPart>
</feature>
<feature type="site" description="Transition state stabilizer" evidence="17">
    <location>
        <position position="78"/>
    </location>
</feature>
<feature type="disulfide bond" evidence="18">
    <location>
        <begin position="213"/>
        <end position="230"/>
    </location>
</feature>
<evidence type="ECO:0000256" key="13">
    <source>
        <dbReference type="ARBA" id="ARBA00023324"/>
    </source>
</evidence>
<keyword evidence="4 19" id="KW-0575">Peroxidase</keyword>
<feature type="domain" description="Plant heme peroxidase family profile" evidence="20">
    <location>
        <begin position="39"/>
        <end position="321"/>
    </location>
</feature>
<dbReference type="EMBL" id="PQIB02000011">
    <property type="protein sequence ID" value="RLM86463.1"/>
    <property type="molecule type" value="Genomic_DNA"/>
</dbReference>
<evidence type="ECO:0000256" key="12">
    <source>
        <dbReference type="ARBA" id="ARBA00023283"/>
    </source>
</evidence>
<dbReference type="GO" id="GO:0140825">
    <property type="term" value="F:lactoperoxidase activity"/>
    <property type="evidence" value="ECO:0007669"/>
    <property type="project" value="UniProtKB-EC"/>
</dbReference>
<feature type="disulfide bond" evidence="18">
    <location>
        <begin position="84"/>
        <end position="89"/>
    </location>
</feature>
<evidence type="ECO:0000256" key="6">
    <source>
        <dbReference type="ARBA" id="ARBA00022723"/>
    </source>
</evidence>
<keyword evidence="5 19" id="KW-0349">Heme</keyword>
<feature type="binding site" evidence="16">
    <location>
        <position position="88"/>
    </location>
    <ligand>
        <name>Ca(2+)</name>
        <dbReference type="ChEBI" id="CHEBI:29108"/>
        <label>1</label>
    </ligand>
</feature>
<dbReference type="GO" id="GO:0005576">
    <property type="term" value="C:extracellular region"/>
    <property type="evidence" value="ECO:0007669"/>
    <property type="project" value="UniProtKB-SubCell"/>
</dbReference>
<evidence type="ECO:0000256" key="3">
    <source>
        <dbReference type="ARBA" id="ARBA00006873"/>
    </source>
</evidence>
<feature type="binding site" evidence="15">
    <location>
        <position position="175"/>
    </location>
    <ligand>
        <name>substrate</name>
    </ligand>
</feature>
<evidence type="ECO:0000256" key="11">
    <source>
        <dbReference type="ARBA" id="ARBA00023180"/>
    </source>
</evidence>
<keyword evidence="8 19" id="KW-0560">Oxidoreductase</keyword>
<comment type="similarity">
    <text evidence="19">Belongs to the peroxidase family. Classical plant (class III) peroxidase subfamily.</text>
</comment>
<keyword evidence="6 16" id="KW-0479">Metal-binding</keyword>
<comment type="function">
    <text evidence="19">Removal of H(2)O(2), oxidation of toxic reductants, biosynthesis and degradation of lignin, suberization, auxin catabolism, response to environmental stresses such as wounding, pathogen attack and oxidative stress.</text>
</comment>
<comment type="cofactor">
    <cofactor evidence="16 19">
        <name>Ca(2+)</name>
        <dbReference type="ChEBI" id="CHEBI:29108"/>
    </cofactor>
    <text evidence="16 19">Binds 2 calcium ions per subunit.</text>
</comment>
<evidence type="ECO:0000256" key="18">
    <source>
        <dbReference type="PIRSR" id="PIRSR600823-5"/>
    </source>
</evidence>
<evidence type="ECO:0000256" key="4">
    <source>
        <dbReference type="ARBA" id="ARBA00022559"/>
    </source>
</evidence>
<comment type="catalytic activity">
    <reaction evidence="1 19">
        <text>2 a phenolic donor + H2O2 = 2 a phenolic radical donor + 2 H2O</text>
        <dbReference type="Rhea" id="RHEA:56136"/>
        <dbReference type="ChEBI" id="CHEBI:15377"/>
        <dbReference type="ChEBI" id="CHEBI:16240"/>
        <dbReference type="ChEBI" id="CHEBI:139520"/>
        <dbReference type="ChEBI" id="CHEBI:139521"/>
        <dbReference type="EC" id="1.11.1.7"/>
    </reaction>
</comment>
<dbReference type="OrthoDB" id="2113341at2759"/>
<keyword evidence="22" id="KW-1185">Reference proteome</keyword>
<dbReference type="Pfam" id="PF00141">
    <property type="entry name" value="peroxidase"/>
    <property type="match status" value="1"/>
</dbReference>
<evidence type="ECO:0000256" key="2">
    <source>
        <dbReference type="ARBA" id="ARBA00004613"/>
    </source>
</evidence>
<dbReference type="FunFam" id="1.10.520.10:FF:000009">
    <property type="entry name" value="Peroxidase"/>
    <property type="match status" value="1"/>
</dbReference>
<keyword evidence="19" id="KW-0964">Secreted</keyword>
<keyword evidence="11" id="KW-0325">Glycoprotein</keyword>
<dbReference type="InterPro" id="IPR002016">
    <property type="entry name" value="Haem_peroxidase"/>
</dbReference>